<dbReference type="Gene3D" id="1.20.1280.50">
    <property type="match status" value="1"/>
</dbReference>
<dbReference type="InterPro" id="IPR053781">
    <property type="entry name" value="F-box_AtFBL13-like"/>
</dbReference>
<feature type="domain" description="F-box" evidence="2">
    <location>
        <begin position="5"/>
        <end position="41"/>
    </location>
</feature>
<dbReference type="InterPro" id="IPR036047">
    <property type="entry name" value="F-box-like_dom_sf"/>
</dbReference>
<accession>A0A0E0MHK8</accession>
<evidence type="ECO:0000259" key="2">
    <source>
        <dbReference type="PROSITE" id="PS50181"/>
    </source>
</evidence>
<feature type="region of interest" description="Disordered" evidence="1">
    <location>
        <begin position="52"/>
        <end position="79"/>
    </location>
</feature>
<sequence>MADDDDRLSDLPDDLLRRILHFIPVREAASTSLLSRRWGSLWRSSGAVNLIEHEEEEEEEEDDEDVLAPETAEGSSARRRDAFLRAAGAALTAAADDGDSSCNHVTRLSVDVHATNGCWIWNFLNGDEAATADDDTDVLHAVVSHPAARLVEELRLRVTSDKYDIDRAKEEEPRWNRGVYGLNLASLPFEMLRVLDIAGCNNLSLPPPAAAVAFPQLQTLRLRQCTAKLTHLQRLIDAAPWLATVHFESVVFDTDANHPSHHLYHSGDSDSDACSIRLRCPEATSLVLEMCGSSDYKFYGRSDGRCGSIAIDAPKLRTFRYKGLARPFYLKSPEMTTAVSLHFIHNYRIKDDTTRVHYWRFIGNFTNTKKLKLKVHNLEHLTRELALTGKASRSKLLSVFPNLECLELETKKSAVAIANLLHCCPALGELTMKLSTTWTTATYWPNLNDKSCCHGRFQPDFDESVDQFMRGKSNTTTAISSINSRKGNGDIHVDEVPDIPALSQRSFTCLQRSLKKVSLKFKWRSYDCLGVQLFKFFAQNAMVLEEMWIDSGDRKLCDHMNLNVERWVGVDSSKISLKHKNFADSTWEFSRICPDSTPEELETTQTQIDRFASPPPTMAGDDRLSNLADDLLRRILHFVPAREATFTGLLSRRWRSLWRSTGAVNLTMEEAFSSRHEAFIGAARAALTAAAAAASPGSPSA</sequence>
<dbReference type="CDD" id="cd22160">
    <property type="entry name" value="F-box_AtFBL13-like"/>
    <property type="match status" value="2"/>
</dbReference>
<dbReference type="Pfam" id="PF00646">
    <property type="entry name" value="F-box"/>
    <property type="match status" value="2"/>
</dbReference>
<feature type="compositionally biased region" description="Acidic residues" evidence="1">
    <location>
        <begin position="53"/>
        <end position="67"/>
    </location>
</feature>
<evidence type="ECO:0000313" key="4">
    <source>
        <dbReference type="Proteomes" id="UP000026962"/>
    </source>
</evidence>
<dbReference type="PANTHER" id="PTHR32141">
    <property type="match status" value="1"/>
</dbReference>
<dbReference type="OMA" id="DDENCFL"/>
<dbReference type="Gene3D" id="3.80.10.10">
    <property type="entry name" value="Ribonuclease Inhibitor"/>
    <property type="match status" value="1"/>
</dbReference>
<dbReference type="InterPro" id="IPR055302">
    <property type="entry name" value="F-box_dom-containing"/>
</dbReference>
<evidence type="ECO:0000313" key="3">
    <source>
        <dbReference type="EnsemblPlants" id="OPUNC11G17530.1"/>
    </source>
</evidence>
<dbReference type="AlphaFoldDB" id="A0A0E0MHK8"/>
<dbReference type="PANTHER" id="PTHR32141:SF26">
    <property type="entry name" value="OS08G0328600 PROTEIN"/>
    <property type="match status" value="1"/>
</dbReference>
<dbReference type="EnsemblPlants" id="OPUNC11G17530.1">
    <property type="protein sequence ID" value="OPUNC11G17530.1"/>
    <property type="gene ID" value="OPUNC11G17530"/>
</dbReference>
<protein>
    <recommendedName>
        <fullName evidence="2">F-box domain-containing protein</fullName>
    </recommendedName>
</protein>
<proteinExistence type="predicted"/>
<reference evidence="3" key="1">
    <citation type="submission" date="2015-04" db="UniProtKB">
        <authorList>
            <consortium name="EnsemblPlants"/>
        </authorList>
    </citation>
    <scope>IDENTIFICATION</scope>
</reference>
<dbReference type="HOGENOM" id="CLU_024602_2_0_1"/>
<dbReference type="InterPro" id="IPR001810">
    <property type="entry name" value="F-box_dom"/>
</dbReference>
<dbReference type="Proteomes" id="UP000026962">
    <property type="component" value="Chromosome 11"/>
</dbReference>
<dbReference type="PROSITE" id="PS50181">
    <property type="entry name" value="FBOX"/>
    <property type="match status" value="1"/>
</dbReference>
<dbReference type="InterPro" id="IPR032675">
    <property type="entry name" value="LRR_dom_sf"/>
</dbReference>
<name>A0A0E0MHK8_ORYPU</name>
<dbReference type="SUPFAM" id="SSF52047">
    <property type="entry name" value="RNI-like"/>
    <property type="match status" value="1"/>
</dbReference>
<evidence type="ECO:0000256" key="1">
    <source>
        <dbReference type="SAM" id="MobiDB-lite"/>
    </source>
</evidence>
<keyword evidence="4" id="KW-1185">Reference proteome</keyword>
<reference evidence="3" key="2">
    <citation type="submission" date="2018-05" db="EMBL/GenBank/DDBJ databases">
        <title>OpunRS2 (Oryza punctata Reference Sequence Version 2).</title>
        <authorList>
            <person name="Zhang J."/>
            <person name="Kudrna D."/>
            <person name="Lee S."/>
            <person name="Talag J."/>
            <person name="Welchert J."/>
            <person name="Wing R.A."/>
        </authorList>
    </citation>
    <scope>NUCLEOTIDE SEQUENCE [LARGE SCALE GENOMIC DNA]</scope>
</reference>
<dbReference type="SUPFAM" id="SSF81383">
    <property type="entry name" value="F-box domain"/>
    <property type="match status" value="2"/>
</dbReference>
<organism evidence="3">
    <name type="scientific">Oryza punctata</name>
    <name type="common">Red rice</name>
    <dbReference type="NCBI Taxonomy" id="4537"/>
    <lineage>
        <taxon>Eukaryota</taxon>
        <taxon>Viridiplantae</taxon>
        <taxon>Streptophyta</taxon>
        <taxon>Embryophyta</taxon>
        <taxon>Tracheophyta</taxon>
        <taxon>Spermatophyta</taxon>
        <taxon>Magnoliopsida</taxon>
        <taxon>Liliopsida</taxon>
        <taxon>Poales</taxon>
        <taxon>Poaceae</taxon>
        <taxon>BOP clade</taxon>
        <taxon>Oryzoideae</taxon>
        <taxon>Oryzeae</taxon>
        <taxon>Oryzinae</taxon>
        <taxon>Oryza</taxon>
    </lineage>
</organism>
<dbReference type="Gramene" id="OPUNC11G17530.1">
    <property type="protein sequence ID" value="OPUNC11G17530.1"/>
    <property type="gene ID" value="OPUNC11G17530"/>
</dbReference>
<dbReference type="SMART" id="SM00256">
    <property type="entry name" value="FBOX"/>
    <property type="match status" value="2"/>
</dbReference>
<dbReference type="eggNOG" id="ENOG502R1VS">
    <property type="taxonomic scope" value="Eukaryota"/>
</dbReference>